<dbReference type="Pfam" id="PF04252">
    <property type="entry name" value="SFM1-like"/>
    <property type="match status" value="1"/>
</dbReference>
<dbReference type="Proteomes" id="UP001527925">
    <property type="component" value="Unassembled WGS sequence"/>
</dbReference>
<organism evidence="2 3">
    <name type="scientific">Polyrhizophydium stewartii</name>
    <dbReference type="NCBI Taxonomy" id="2732419"/>
    <lineage>
        <taxon>Eukaryota</taxon>
        <taxon>Fungi</taxon>
        <taxon>Fungi incertae sedis</taxon>
        <taxon>Chytridiomycota</taxon>
        <taxon>Chytridiomycota incertae sedis</taxon>
        <taxon>Chytridiomycetes</taxon>
        <taxon>Rhizophydiales</taxon>
        <taxon>Rhizophydiales incertae sedis</taxon>
        <taxon>Polyrhizophydium</taxon>
    </lineage>
</organism>
<dbReference type="InterPro" id="IPR007364">
    <property type="entry name" value="SFM1-like"/>
</dbReference>
<feature type="compositionally biased region" description="Low complexity" evidence="1">
    <location>
        <begin position="10"/>
        <end position="46"/>
    </location>
</feature>
<dbReference type="EMBL" id="JADGIZ020000022">
    <property type="protein sequence ID" value="KAL2915686.1"/>
    <property type="molecule type" value="Genomic_DNA"/>
</dbReference>
<evidence type="ECO:0000256" key="1">
    <source>
        <dbReference type="SAM" id="MobiDB-lite"/>
    </source>
</evidence>
<accession>A0ABR4N823</accession>
<dbReference type="PANTHER" id="PTHR35517">
    <property type="entry name" value="PROTEIN ARGININE N-METHYLTRANSFERASE SFM1"/>
    <property type="match status" value="1"/>
</dbReference>
<proteinExistence type="predicted"/>
<reference evidence="2 3" key="1">
    <citation type="submission" date="2023-09" db="EMBL/GenBank/DDBJ databases">
        <title>Pangenome analysis of Batrachochytrium dendrobatidis and related Chytrids.</title>
        <authorList>
            <person name="Yacoub M.N."/>
            <person name="Stajich J.E."/>
            <person name="James T.Y."/>
        </authorList>
    </citation>
    <scope>NUCLEOTIDE SEQUENCE [LARGE SCALE GENOMIC DNA]</scope>
    <source>
        <strain evidence="2 3">JEL0888</strain>
    </source>
</reference>
<dbReference type="CDD" id="cd18090">
    <property type="entry name" value="Arginine_MT_Sfm1"/>
    <property type="match status" value="1"/>
</dbReference>
<evidence type="ECO:0000313" key="2">
    <source>
        <dbReference type="EMBL" id="KAL2915686.1"/>
    </source>
</evidence>
<dbReference type="PANTHER" id="PTHR35517:SF1">
    <property type="entry name" value="PROTEIN ARGININE N-METHYLTRANSFERASE SFM1"/>
    <property type="match status" value="1"/>
</dbReference>
<name>A0ABR4N823_9FUNG</name>
<feature type="region of interest" description="Disordered" evidence="1">
    <location>
        <begin position="1"/>
        <end position="46"/>
    </location>
</feature>
<comment type="caution">
    <text evidence="2">The sequence shown here is derived from an EMBL/GenBank/DDBJ whole genome shotgun (WGS) entry which is preliminary data.</text>
</comment>
<evidence type="ECO:0008006" key="4">
    <source>
        <dbReference type="Google" id="ProtNLM"/>
    </source>
</evidence>
<evidence type="ECO:0000313" key="3">
    <source>
        <dbReference type="Proteomes" id="UP001527925"/>
    </source>
</evidence>
<sequence length="247" mass="27481">MKALREKNRAAQLAQMQRSQQAQQTQAAEQPQPEPAASAEQAAAPQTPAKRFKYVVEHLEEEIEGWSELEYRNMLANVGHGNLWLSHVSESVARNPPASLAGAVVSTNSIQTWEGVDLSRVLLADPAATQPLSPEDAGNYDYILFGGILGDDPPRDRTKELRVMGFATRHLGKEQMTTDTAVLVSQIVLEKGVPLDQIDYVDRPEIKLGRRETVIMPFRYIRLPDGQPRLPPGMLEHLKRSNDLSLN</sequence>
<gene>
    <name evidence="2" type="ORF">HK105_204871</name>
</gene>
<protein>
    <recommendedName>
        <fullName evidence="4">SAM-dependent RNA methyltransferase</fullName>
    </recommendedName>
</protein>
<keyword evidence="3" id="KW-1185">Reference proteome</keyword>